<feature type="compositionally biased region" description="Low complexity" evidence="1">
    <location>
        <begin position="8"/>
        <end position="39"/>
    </location>
</feature>
<organism evidence="2 3">
    <name type="scientific">Bifidobacterium callimiconis</name>
    <dbReference type="NCBI Taxonomy" id="2306973"/>
    <lineage>
        <taxon>Bacteria</taxon>
        <taxon>Bacillati</taxon>
        <taxon>Actinomycetota</taxon>
        <taxon>Actinomycetes</taxon>
        <taxon>Bifidobacteriales</taxon>
        <taxon>Bifidobacteriaceae</taxon>
        <taxon>Bifidobacterium</taxon>
    </lineage>
</organism>
<feature type="region of interest" description="Disordered" evidence="1">
    <location>
        <begin position="1"/>
        <end position="42"/>
    </location>
</feature>
<dbReference type="InterPro" id="IPR014937">
    <property type="entry name" value="DUF1810"/>
</dbReference>
<dbReference type="SUPFAM" id="SSF140736">
    <property type="entry name" value="Rv1873-like"/>
    <property type="match status" value="1"/>
</dbReference>
<dbReference type="Gene3D" id="1.25.40.380">
    <property type="entry name" value="Protein of unknown function DUF1810"/>
    <property type="match status" value="1"/>
</dbReference>
<name>A0A430FC30_9BIFI</name>
<evidence type="ECO:0000313" key="3">
    <source>
        <dbReference type="Proteomes" id="UP000288607"/>
    </source>
</evidence>
<evidence type="ECO:0000313" key="2">
    <source>
        <dbReference type="EMBL" id="RSX50358.1"/>
    </source>
</evidence>
<keyword evidence="3" id="KW-1185">Reference proteome</keyword>
<dbReference type="Pfam" id="PF08837">
    <property type="entry name" value="DUF1810"/>
    <property type="match status" value="1"/>
</dbReference>
<dbReference type="InterPro" id="IPR036287">
    <property type="entry name" value="Rv1873-like_sf"/>
</dbReference>
<dbReference type="RefSeq" id="WP_206432025.1">
    <property type="nucleotide sequence ID" value="NZ_JAFEJY010000006.1"/>
</dbReference>
<protein>
    <submittedName>
        <fullName evidence="2">Calpastatin</fullName>
    </submittedName>
</protein>
<proteinExistence type="predicted"/>
<sequence length="182" mass="19614">MNDESMNAESAGSGASHVSAAPEEASPAAAASAVSESTPPADPDLWNLQRFVDAQRHSYATALSEVRAGAKRSHWIWYVFPQIQGLGRSSTSQYYAITCLDEAKAYLVHPVLGPRLIRITQAALDATAPTATAVFGRPDDMKLRSCMTLFALADPDQPVFDAVLAKWFGGHPDRRTLSILGR</sequence>
<accession>A0A430FC30</accession>
<comment type="caution">
    <text evidence="2">The sequence shown here is derived from an EMBL/GenBank/DDBJ whole genome shotgun (WGS) entry which is preliminary data.</text>
</comment>
<dbReference type="Proteomes" id="UP000288607">
    <property type="component" value="Unassembled WGS sequence"/>
</dbReference>
<dbReference type="AlphaFoldDB" id="A0A430FC30"/>
<gene>
    <name evidence="2" type="ORF">D2E23_1681</name>
</gene>
<evidence type="ECO:0000256" key="1">
    <source>
        <dbReference type="SAM" id="MobiDB-lite"/>
    </source>
</evidence>
<dbReference type="EMBL" id="QXGJ01000008">
    <property type="protein sequence ID" value="RSX50358.1"/>
    <property type="molecule type" value="Genomic_DNA"/>
</dbReference>
<reference evidence="2 3" key="1">
    <citation type="submission" date="2018-09" db="EMBL/GenBank/DDBJ databases">
        <title>Characterization of the phylogenetic diversity of five novel species belonging to the genus Bifidobacterium.</title>
        <authorList>
            <person name="Lugli G.A."/>
            <person name="Duranti S."/>
            <person name="Milani C."/>
        </authorList>
    </citation>
    <scope>NUCLEOTIDE SEQUENCE [LARGE SCALE GENOMIC DNA]</scope>
    <source>
        <strain evidence="2 3">2028B</strain>
    </source>
</reference>